<dbReference type="RefSeq" id="WP_284268924.1">
    <property type="nucleotide sequence ID" value="NZ_BSOW01000016.1"/>
</dbReference>
<gene>
    <name evidence="3" type="ORF">GCM10007857_45690</name>
</gene>
<evidence type="ECO:0000313" key="3">
    <source>
        <dbReference type="EMBL" id="GLR87857.1"/>
    </source>
</evidence>
<feature type="region of interest" description="Disordered" evidence="1">
    <location>
        <begin position="78"/>
        <end position="126"/>
    </location>
</feature>
<reference evidence="4" key="1">
    <citation type="journal article" date="2019" name="Int. J. Syst. Evol. Microbiol.">
        <title>The Global Catalogue of Microorganisms (GCM) 10K type strain sequencing project: providing services to taxonomists for standard genome sequencing and annotation.</title>
        <authorList>
            <consortium name="The Broad Institute Genomics Platform"/>
            <consortium name="The Broad Institute Genome Sequencing Center for Infectious Disease"/>
            <person name="Wu L."/>
            <person name="Ma J."/>
        </authorList>
    </citation>
    <scope>NUCLEOTIDE SEQUENCE [LARGE SCALE GENOMIC DNA]</scope>
    <source>
        <strain evidence="4">NBRC 102520</strain>
    </source>
</reference>
<accession>A0ABQ6B737</accession>
<proteinExistence type="predicted"/>
<organism evidence="3 4">
    <name type="scientific">Bradyrhizobium iriomotense</name>
    <dbReference type="NCBI Taxonomy" id="441950"/>
    <lineage>
        <taxon>Bacteria</taxon>
        <taxon>Pseudomonadati</taxon>
        <taxon>Pseudomonadota</taxon>
        <taxon>Alphaproteobacteria</taxon>
        <taxon>Hyphomicrobiales</taxon>
        <taxon>Nitrobacteraceae</taxon>
        <taxon>Bradyrhizobium</taxon>
    </lineage>
</organism>
<evidence type="ECO:0000256" key="2">
    <source>
        <dbReference type="SAM" id="SignalP"/>
    </source>
</evidence>
<keyword evidence="2" id="KW-0732">Signal</keyword>
<keyword evidence="4" id="KW-1185">Reference proteome</keyword>
<feature type="compositionally biased region" description="Low complexity" evidence="1">
    <location>
        <begin position="103"/>
        <end position="115"/>
    </location>
</feature>
<evidence type="ECO:0000313" key="4">
    <source>
        <dbReference type="Proteomes" id="UP001156905"/>
    </source>
</evidence>
<name>A0ABQ6B737_9BRAD</name>
<feature type="compositionally biased region" description="Basic residues" evidence="1">
    <location>
        <begin position="116"/>
        <end position="126"/>
    </location>
</feature>
<feature type="signal peptide" evidence="2">
    <location>
        <begin position="1"/>
        <end position="30"/>
    </location>
</feature>
<dbReference type="Proteomes" id="UP001156905">
    <property type="component" value="Unassembled WGS sequence"/>
</dbReference>
<dbReference type="EMBL" id="BSOW01000016">
    <property type="protein sequence ID" value="GLR87857.1"/>
    <property type="molecule type" value="Genomic_DNA"/>
</dbReference>
<evidence type="ECO:0008006" key="5">
    <source>
        <dbReference type="Google" id="ProtNLM"/>
    </source>
</evidence>
<evidence type="ECO:0000256" key="1">
    <source>
        <dbReference type="SAM" id="MobiDB-lite"/>
    </source>
</evidence>
<protein>
    <recommendedName>
        <fullName evidence="5">3',5'-cyclic-nucleotide phosphodiesterase</fullName>
    </recommendedName>
</protein>
<comment type="caution">
    <text evidence="3">The sequence shown here is derived from an EMBL/GenBank/DDBJ whole genome shotgun (WGS) entry which is preliminary data.</text>
</comment>
<sequence length="126" mass="13317">MPPFRFRKFLAGAASAIALAVIVQPATSHAYTPEQQQACTPDAMRLCGEFVPNVDAITACMIQKKSQLSPQCAAFFRQGPEPGEAAAGQPVNIKSVAKKKTSSKPPAKKTTASSKSAKKKPKADDT</sequence>
<feature type="chain" id="PRO_5046850653" description="3',5'-cyclic-nucleotide phosphodiesterase" evidence="2">
    <location>
        <begin position="31"/>
        <end position="126"/>
    </location>
</feature>